<accession>A0AA37RW17</accession>
<evidence type="ECO:0000256" key="13">
    <source>
        <dbReference type="SAM" id="SignalP"/>
    </source>
</evidence>
<dbReference type="Gene3D" id="2.40.170.20">
    <property type="entry name" value="TonB-dependent receptor, beta-barrel domain"/>
    <property type="match status" value="2"/>
</dbReference>
<name>A0AA37RW17_9GAMM</name>
<dbReference type="PANTHER" id="PTHR32552">
    <property type="entry name" value="FERRICHROME IRON RECEPTOR-RELATED"/>
    <property type="match status" value="1"/>
</dbReference>
<dbReference type="GO" id="GO:0006826">
    <property type="term" value="P:iron ion transport"/>
    <property type="evidence" value="ECO:0007669"/>
    <property type="project" value="UniProtKB-KW"/>
</dbReference>
<reference evidence="16" key="1">
    <citation type="journal article" date="2014" name="Int. J. Syst. Evol. Microbiol.">
        <title>Complete genome sequence of Corynebacterium casei LMG S-19264T (=DSM 44701T), isolated from a smear-ripened cheese.</title>
        <authorList>
            <consortium name="US DOE Joint Genome Institute (JGI-PGF)"/>
            <person name="Walter F."/>
            <person name="Albersmeier A."/>
            <person name="Kalinowski J."/>
            <person name="Ruckert C."/>
        </authorList>
    </citation>
    <scope>NUCLEOTIDE SEQUENCE</scope>
    <source>
        <strain evidence="16">NBRC 101628</strain>
    </source>
</reference>
<evidence type="ECO:0000256" key="7">
    <source>
        <dbReference type="ARBA" id="ARBA00023065"/>
    </source>
</evidence>
<keyword evidence="13" id="KW-0732">Signal</keyword>
<gene>
    <name evidence="16" type="ORF">GCM10007895_16550</name>
</gene>
<dbReference type="AlphaFoldDB" id="A0AA37RW17"/>
<organism evidence="16 17">
    <name type="scientific">Paraferrimonas sedimenticola</name>
    <dbReference type="NCBI Taxonomy" id="375674"/>
    <lineage>
        <taxon>Bacteria</taxon>
        <taxon>Pseudomonadati</taxon>
        <taxon>Pseudomonadota</taxon>
        <taxon>Gammaproteobacteria</taxon>
        <taxon>Alteromonadales</taxon>
        <taxon>Ferrimonadaceae</taxon>
        <taxon>Paraferrimonas</taxon>
    </lineage>
</organism>
<dbReference type="InterPro" id="IPR039426">
    <property type="entry name" value="TonB-dep_rcpt-like"/>
</dbReference>
<feature type="signal peptide" evidence="13">
    <location>
        <begin position="1"/>
        <end position="26"/>
    </location>
</feature>
<dbReference type="RefSeq" id="WP_095505215.1">
    <property type="nucleotide sequence ID" value="NZ_BSNC01000004.1"/>
</dbReference>
<evidence type="ECO:0000256" key="2">
    <source>
        <dbReference type="ARBA" id="ARBA00022448"/>
    </source>
</evidence>
<proteinExistence type="inferred from homology"/>
<evidence type="ECO:0000256" key="12">
    <source>
        <dbReference type="RuleBase" id="RU003357"/>
    </source>
</evidence>
<evidence type="ECO:0000256" key="1">
    <source>
        <dbReference type="ARBA" id="ARBA00004571"/>
    </source>
</evidence>
<dbReference type="SUPFAM" id="SSF56935">
    <property type="entry name" value="Porins"/>
    <property type="match status" value="1"/>
</dbReference>
<keyword evidence="4" id="KW-0410">Iron transport</keyword>
<comment type="subcellular location">
    <subcellularLocation>
        <location evidence="1 11">Cell outer membrane</location>
        <topology evidence="1 11">Multi-pass membrane protein</topology>
    </subcellularLocation>
</comment>
<evidence type="ECO:0000256" key="8">
    <source>
        <dbReference type="ARBA" id="ARBA00023077"/>
    </source>
</evidence>
<evidence type="ECO:0000259" key="14">
    <source>
        <dbReference type="Pfam" id="PF00593"/>
    </source>
</evidence>
<evidence type="ECO:0000256" key="9">
    <source>
        <dbReference type="ARBA" id="ARBA00023136"/>
    </source>
</evidence>
<protein>
    <submittedName>
        <fullName evidence="16">TonB-dependent receptor</fullName>
    </submittedName>
</protein>
<dbReference type="InterPro" id="IPR012910">
    <property type="entry name" value="Plug_dom"/>
</dbReference>
<reference evidence="16" key="2">
    <citation type="submission" date="2023-01" db="EMBL/GenBank/DDBJ databases">
        <title>Draft genome sequence of Paraferrimonas sedimenticola strain NBRC 101628.</title>
        <authorList>
            <person name="Sun Q."/>
            <person name="Mori K."/>
        </authorList>
    </citation>
    <scope>NUCLEOTIDE SEQUENCE</scope>
    <source>
        <strain evidence="16">NBRC 101628</strain>
    </source>
</reference>
<evidence type="ECO:0000256" key="5">
    <source>
        <dbReference type="ARBA" id="ARBA00022692"/>
    </source>
</evidence>
<dbReference type="Pfam" id="PF00593">
    <property type="entry name" value="TonB_dep_Rec_b-barrel"/>
    <property type="match status" value="1"/>
</dbReference>
<feature type="domain" description="TonB-dependent receptor-like beta-barrel" evidence="14">
    <location>
        <begin position="336"/>
        <end position="832"/>
    </location>
</feature>
<dbReference type="EMBL" id="BSNC01000004">
    <property type="protein sequence ID" value="GLP96349.1"/>
    <property type="molecule type" value="Genomic_DNA"/>
</dbReference>
<feature type="chain" id="PRO_5041393033" evidence="13">
    <location>
        <begin position="27"/>
        <end position="872"/>
    </location>
</feature>
<keyword evidence="17" id="KW-1185">Reference proteome</keyword>
<keyword evidence="6" id="KW-0408">Iron</keyword>
<dbReference type="PROSITE" id="PS52016">
    <property type="entry name" value="TONB_DEPENDENT_REC_3"/>
    <property type="match status" value="1"/>
</dbReference>
<evidence type="ECO:0000259" key="15">
    <source>
        <dbReference type="Pfam" id="PF07715"/>
    </source>
</evidence>
<keyword evidence="9 11" id="KW-0472">Membrane</keyword>
<comment type="similarity">
    <text evidence="11 12">Belongs to the TonB-dependent receptor family.</text>
</comment>
<evidence type="ECO:0000256" key="3">
    <source>
        <dbReference type="ARBA" id="ARBA00022452"/>
    </source>
</evidence>
<keyword evidence="10 11" id="KW-0998">Cell outer membrane</keyword>
<keyword evidence="3 11" id="KW-1134">Transmembrane beta strand</keyword>
<evidence type="ECO:0000256" key="4">
    <source>
        <dbReference type="ARBA" id="ARBA00022496"/>
    </source>
</evidence>
<evidence type="ECO:0000313" key="17">
    <source>
        <dbReference type="Proteomes" id="UP001161422"/>
    </source>
</evidence>
<evidence type="ECO:0000256" key="10">
    <source>
        <dbReference type="ARBA" id="ARBA00023237"/>
    </source>
</evidence>
<evidence type="ECO:0000256" key="6">
    <source>
        <dbReference type="ARBA" id="ARBA00023004"/>
    </source>
</evidence>
<sequence length="872" mass="94365">MKGFKFRHPLLAAAVVNALVPAYALAETAAEKEESIERIVVTARNKAEAINKIPVSVSAIGGEELKRTAIASIQDVIEETPGVTYDNVGSLGTSQPVIRGLAQPGLVGDETNVAVFIDGVYASGRDAAVLPLAGLERVEIVRGPQSAIYGRNAFAGAINYITKAPTQELTAGIDATIGTDERKGVDLFVSSGITDWARFRVDLSSNNSGSTIENIDQTTGKKIDDRRLGLTESQLARAKLIIEPTDSTAITLSHTYGDDKITPMAEAHLDMNAGFKVNVPMRPIILGRDGVQNPDGSIEVFPSYYSGQASRYIGELSEDLWKKSFTGVAPEAEGETRKSHRTALQFDYVGDDVSFTYIGGYNTSEYTVNQGQLASYAGTVILPAVAAGFLPDPSTIPGAPNIQPIILDMPGLPFPMAIYEGVMGYDYGGQPNDDRKEQSHEVRLSGYAGDLGWVVGGFYSKLDLKQSLVNAVVGADPYSAILLEAAGMTAGEEGIPVMQATDYTTDTRAVFASLSYDFSDDWNVTLEGRYTKEKKTADNHTDNRAPGFLFPTGEMEGDWGYFTPRVTIDYDLNEDSLLYLNVGKGVKSGGLNGGASGSEMTYDPEENWTYELGIKSFLFDDALKFNLAGYFIDWDKQQVRGFSSIDVPENSFPTVIVNNLGKTEVTGIELDTRWQINDNFGFNFGGNWNDAKVVKGGLGPDAGFLDYEQLGLKGVDYPFDPEQRQVIGPMGPIMGMFGPISVDVPPAGTMVSDGDVSGKDMPRTPKFTANASIDWIQGFGSFNGYAKLSVGYKTKQYMDSINKMYLPASYTSRLTGGIETASYRVGFYINNLTDKVYAVSGYTKYLWNGHAQSVSAIGQGRTAGINFSYKFN</sequence>
<keyword evidence="8 12" id="KW-0798">TonB box</keyword>
<dbReference type="Proteomes" id="UP001161422">
    <property type="component" value="Unassembled WGS sequence"/>
</dbReference>
<evidence type="ECO:0000313" key="16">
    <source>
        <dbReference type="EMBL" id="GLP96349.1"/>
    </source>
</evidence>
<dbReference type="InterPro" id="IPR036942">
    <property type="entry name" value="Beta-barrel_TonB_sf"/>
</dbReference>
<keyword evidence="2 11" id="KW-0813">Transport</keyword>
<dbReference type="PANTHER" id="PTHR32552:SF81">
    <property type="entry name" value="TONB-DEPENDENT OUTER MEMBRANE RECEPTOR"/>
    <property type="match status" value="1"/>
</dbReference>
<keyword evidence="5 11" id="KW-0812">Transmembrane</keyword>
<dbReference type="Pfam" id="PF07715">
    <property type="entry name" value="Plug"/>
    <property type="match status" value="1"/>
</dbReference>
<dbReference type="InterPro" id="IPR000531">
    <property type="entry name" value="Beta-barrel_TonB"/>
</dbReference>
<keyword evidence="16" id="KW-0675">Receptor</keyword>
<feature type="domain" description="TonB-dependent receptor plug" evidence="15">
    <location>
        <begin position="51"/>
        <end position="157"/>
    </location>
</feature>
<comment type="caution">
    <text evidence="16">The sequence shown here is derived from an EMBL/GenBank/DDBJ whole genome shotgun (WGS) entry which is preliminary data.</text>
</comment>
<evidence type="ECO:0000256" key="11">
    <source>
        <dbReference type="PROSITE-ProRule" id="PRU01360"/>
    </source>
</evidence>
<dbReference type="GO" id="GO:0009279">
    <property type="term" value="C:cell outer membrane"/>
    <property type="evidence" value="ECO:0007669"/>
    <property type="project" value="UniProtKB-SubCell"/>
</dbReference>
<keyword evidence="7" id="KW-0406">Ion transport</keyword>